<protein>
    <submittedName>
        <fullName evidence="1">Uncharacterized protein</fullName>
    </submittedName>
</protein>
<proteinExistence type="predicted"/>
<dbReference type="Proteomes" id="UP000814128">
    <property type="component" value="Unassembled WGS sequence"/>
</dbReference>
<name>A0ACB8QF47_9AGAM</name>
<reference evidence="1" key="2">
    <citation type="journal article" date="2022" name="New Phytol.">
        <title>Evolutionary transition to the ectomycorrhizal habit in the genomes of a hyperdiverse lineage of mushroom-forming fungi.</title>
        <authorList>
            <person name="Looney B."/>
            <person name="Miyauchi S."/>
            <person name="Morin E."/>
            <person name="Drula E."/>
            <person name="Courty P.E."/>
            <person name="Kohler A."/>
            <person name="Kuo A."/>
            <person name="LaButti K."/>
            <person name="Pangilinan J."/>
            <person name="Lipzen A."/>
            <person name="Riley R."/>
            <person name="Andreopoulos W."/>
            <person name="He G."/>
            <person name="Johnson J."/>
            <person name="Nolan M."/>
            <person name="Tritt A."/>
            <person name="Barry K.W."/>
            <person name="Grigoriev I.V."/>
            <person name="Nagy L.G."/>
            <person name="Hibbett D."/>
            <person name="Henrissat B."/>
            <person name="Matheny P.B."/>
            <person name="Labbe J."/>
            <person name="Martin F.M."/>
        </authorList>
    </citation>
    <scope>NUCLEOTIDE SEQUENCE</scope>
    <source>
        <strain evidence="1">EC-137</strain>
    </source>
</reference>
<accession>A0ACB8QF47</accession>
<organism evidence="1 2">
    <name type="scientific">Vararia minispora EC-137</name>
    <dbReference type="NCBI Taxonomy" id="1314806"/>
    <lineage>
        <taxon>Eukaryota</taxon>
        <taxon>Fungi</taxon>
        <taxon>Dikarya</taxon>
        <taxon>Basidiomycota</taxon>
        <taxon>Agaricomycotina</taxon>
        <taxon>Agaricomycetes</taxon>
        <taxon>Russulales</taxon>
        <taxon>Lachnocladiaceae</taxon>
        <taxon>Vararia</taxon>
    </lineage>
</organism>
<comment type="caution">
    <text evidence="1">The sequence shown here is derived from an EMBL/GenBank/DDBJ whole genome shotgun (WGS) entry which is preliminary data.</text>
</comment>
<reference evidence="1" key="1">
    <citation type="submission" date="2021-02" db="EMBL/GenBank/DDBJ databases">
        <authorList>
            <consortium name="DOE Joint Genome Institute"/>
            <person name="Ahrendt S."/>
            <person name="Looney B.P."/>
            <person name="Miyauchi S."/>
            <person name="Morin E."/>
            <person name="Drula E."/>
            <person name="Courty P.E."/>
            <person name="Chicoki N."/>
            <person name="Fauchery L."/>
            <person name="Kohler A."/>
            <person name="Kuo A."/>
            <person name="Labutti K."/>
            <person name="Pangilinan J."/>
            <person name="Lipzen A."/>
            <person name="Riley R."/>
            <person name="Andreopoulos W."/>
            <person name="He G."/>
            <person name="Johnson J."/>
            <person name="Barry K.W."/>
            <person name="Grigoriev I.V."/>
            <person name="Nagy L."/>
            <person name="Hibbett D."/>
            <person name="Henrissat B."/>
            <person name="Matheny P.B."/>
            <person name="Labbe J."/>
            <person name="Martin F."/>
        </authorList>
    </citation>
    <scope>NUCLEOTIDE SEQUENCE</scope>
    <source>
        <strain evidence="1">EC-137</strain>
    </source>
</reference>
<sequence length="213" mass="23043">MLDFVPYGPQQTTIYSTDASHPIYYPPHLVGPPPTLQPYSLPFPSNSPSSSPDPSPASLVFDPFADDSDSAASSDSRSDAARHLHNVELLRQHERMHRVVAWVDGVNYGHGYGLKAPAPVKNAFYTPQPADTPFVYYSSSAPSVSTCSDDEPYLIYSTPLPGAAAPAPAPPPAPRRHHAPAKSLSVPALRAASRAHRRYVSLSSIREEDESRA</sequence>
<gene>
    <name evidence="1" type="ORF">K488DRAFT_72172</name>
</gene>
<evidence type="ECO:0000313" key="2">
    <source>
        <dbReference type="Proteomes" id="UP000814128"/>
    </source>
</evidence>
<keyword evidence="2" id="KW-1185">Reference proteome</keyword>
<dbReference type="EMBL" id="MU273621">
    <property type="protein sequence ID" value="KAI0030446.1"/>
    <property type="molecule type" value="Genomic_DNA"/>
</dbReference>
<evidence type="ECO:0000313" key="1">
    <source>
        <dbReference type="EMBL" id="KAI0030446.1"/>
    </source>
</evidence>